<evidence type="ECO:0000313" key="1">
    <source>
        <dbReference type="EMBL" id="SHF27571.1"/>
    </source>
</evidence>
<dbReference type="AlphaFoldDB" id="A0A1M5AB87"/>
<dbReference type="OrthoDB" id="1363267at2"/>
<sequence length="121" mass="14342">MPKSIKKYQTLQDDDVPHVGQRLNQHVKTLGIKKAFIQRALNVNQTTISRYFRQHSIQVAILWRFSRVLKFNFFMALGEQLQIPYTTQAEKELRNTLHLKNHEIELLQAKVHYLESLLKKT</sequence>
<dbReference type="Proteomes" id="UP000184147">
    <property type="component" value="Unassembled WGS sequence"/>
</dbReference>
<organism evidence="1 2">
    <name type="scientific">Flavobacterium fontis</name>
    <dbReference type="NCBI Taxonomy" id="1124188"/>
    <lineage>
        <taxon>Bacteria</taxon>
        <taxon>Pseudomonadati</taxon>
        <taxon>Bacteroidota</taxon>
        <taxon>Flavobacteriia</taxon>
        <taxon>Flavobacteriales</taxon>
        <taxon>Flavobacteriaceae</taxon>
        <taxon>Flavobacterium</taxon>
    </lineage>
</organism>
<evidence type="ECO:0008006" key="3">
    <source>
        <dbReference type="Google" id="ProtNLM"/>
    </source>
</evidence>
<dbReference type="GO" id="GO:0003677">
    <property type="term" value="F:DNA binding"/>
    <property type="evidence" value="ECO:0007669"/>
    <property type="project" value="InterPro"/>
</dbReference>
<protein>
    <recommendedName>
        <fullName evidence="3">HTH cro/C1-type domain-containing protein</fullName>
    </recommendedName>
</protein>
<reference evidence="1 2" key="1">
    <citation type="submission" date="2016-11" db="EMBL/GenBank/DDBJ databases">
        <authorList>
            <person name="Jaros S."/>
            <person name="Januszkiewicz K."/>
            <person name="Wedrychowicz H."/>
        </authorList>
    </citation>
    <scope>NUCLEOTIDE SEQUENCE [LARGE SCALE GENOMIC DNA]</scope>
    <source>
        <strain evidence="1 2">DSM 25660</strain>
    </source>
</reference>
<accession>A0A1M5AB87</accession>
<dbReference type="EMBL" id="FQVQ01000006">
    <property type="protein sequence ID" value="SHF27571.1"/>
    <property type="molecule type" value="Genomic_DNA"/>
</dbReference>
<dbReference type="Gene3D" id="1.10.260.40">
    <property type="entry name" value="lambda repressor-like DNA-binding domains"/>
    <property type="match status" value="1"/>
</dbReference>
<dbReference type="InterPro" id="IPR010982">
    <property type="entry name" value="Lambda_DNA-bd_dom_sf"/>
</dbReference>
<name>A0A1M5AB87_9FLAO</name>
<evidence type="ECO:0000313" key="2">
    <source>
        <dbReference type="Proteomes" id="UP000184147"/>
    </source>
</evidence>
<dbReference type="RefSeq" id="WP_073362725.1">
    <property type="nucleotide sequence ID" value="NZ_FQVQ01000006.1"/>
</dbReference>
<keyword evidence="2" id="KW-1185">Reference proteome</keyword>
<proteinExistence type="predicted"/>
<gene>
    <name evidence="1" type="ORF">SAMN05444377_1061</name>
</gene>